<gene>
    <name evidence="3" type="ORF">ACFPQ6_17965</name>
</gene>
<feature type="transmembrane region" description="Helical" evidence="1">
    <location>
        <begin position="370"/>
        <end position="388"/>
    </location>
</feature>
<evidence type="ECO:0000259" key="2">
    <source>
        <dbReference type="SMART" id="SM00460"/>
    </source>
</evidence>
<feature type="transmembrane region" description="Helical" evidence="1">
    <location>
        <begin position="525"/>
        <end position="543"/>
    </location>
</feature>
<dbReference type="Proteomes" id="UP001595979">
    <property type="component" value="Unassembled WGS sequence"/>
</dbReference>
<feature type="transmembrane region" description="Helical" evidence="1">
    <location>
        <begin position="21"/>
        <end position="42"/>
    </location>
</feature>
<dbReference type="RefSeq" id="WP_380052036.1">
    <property type="nucleotide sequence ID" value="NZ_JBHSOH010000043.1"/>
</dbReference>
<feature type="domain" description="Transglutaminase-like" evidence="2">
    <location>
        <begin position="756"/>
        <end position="827"/>
    </location>
</feature>
<keyword evidence="1" id="KW-0472">Membrane</keyword>
<dbReference type="InterPro" id="IPR038765">
    <property type="entry name" value="Papain-like_cys_pep_sf"/>
</dbReference>
<feature type="transmembrane region" description="Helical" evidence="1">
    <location>
        <begin position="899"/>
        <end position="918"/>
    </location>
</feature>
<feature type="transmembrane region" description="Helical" evidence="1">
    <location>
        <begin position="400"/>
        <end position="418"/>
    </location>
</feature>
<dbReference type="PANTHER" id="PTHR42736:SF1">
    <property type="entry name" value="PROTEIN-GLUTAMINE GAMMA-GLUTAMYLTRANSFERASE"/>
    <property type="match status" value="1"/>
</dbReference>
<feature type="transmembrane region" description="Helical" evidence="1">
    <location>
        <begin position="477"/>
        <end position="497"/>
    </location>
</feature>
<dbReference type="SMART" id="SM00460">
    <property type="entry name" value="TGc"/>
    <property type="match status" value="1"/>
</dbReference>
<dbReference type="InterPro" id="IPR002931">
    <property type="entry name" value="Transglutaminase-like"/>
</dbReference>
<reference evidence="4" key="1">
    <citation type="journal article" date="2019" name="Int. J. Syst. Evol. Microbiol.">
        <title>The Global Catalogue of Microorganisms (GCM) 10K type strain sequencing project: providing services to taxonomists for standard genome sequencing and annotation.</title>
        <authorList>
            <consortium name="The Broad Institute Genomics Platform"/>
            <consortium name="The Broad Institute Genome Sequencing Center for Infectious Disease"/>
            <person name="Wu L."/>
            <person name="Ma J."/>
        </authorList>
    </citation>
    <scope>NUCLEOTIDE SEQUENCE [LARGE SCALE GENOMIC DNA]</scope>
    <source>
        <strain evidence="4">CGMCC 1.15053</strain>
    </source>
</reference>
<keyword evidence="1" id="KW-0812">Transmembrane</keyword>
<dbReference type="Pfam" id="PF13559">
    <property type="entry name" value="DUF4129"/>
    <property type="match status" value="1"/>
</dbReference>
<name>A0ABW1DQ98_9DEIO</name>
<sequence length="1003" mass="105153">MTAARTPTPARPPTPTLRPTRLGTLFLVLVVLTLVGCVNYGLSLGYGLTFLLGGVWVVSAAQALRAVRGVRVGAPVPASAPALAGQPLSFRVPLGHEGRAAAPGGALRLRVLARQGEQVQTLSAATPTGAADGGLNLNLPDPRRGALGLEGWRLSGLDPLGLWTADLPLSGKTGPGELRLWVAPAPEAQAPAPPALFAAGHAETGRRAPGQDDLAGLRPYQAGDAPRLVSWRHAARTGALLTRELDAPAGQAPALDWAATAGLPGAEARLSRLCAWVLAARAQGDAFSFSLPGTVLAAAAGEAQVAAALGALSAFGTPPAVPAPAPARRTLLSPVRLSPGRRETLPAGPLRFSLLALAVALLPGALRQPVWLTALLAAGLGYAALRAGQDPAAAVRGPRRLPAIPAAALALVAVLGALGLNAAYGTLLGQDAGTALLGLLIVLKAAETHTRRDARLLSLLGLFLTSTHFFHDQGPLTALHALLATAALLAALGGWVLEDGEDRAAADEAAPAPATGHPTTGLRRAGHLLLLAAPLAALLFALFPRPDGPLWQLPVRQGAQTGLTDSISAGEFSALAQSREVAFRADFTGALPRPEERYWRGPVYELYDGLRWTQLRALFNASTTEVFGPTRSYTLTLEPSGEPWLLALDVPVTQPRGTYFTSAFQAVAYPPPSRRARYAFSSQAARLGLNEDERRLNVNLQVPAGQNPRALALAQGWRSLAPAQRVQAGLGVFRTGFSYSLNPPRLPEHDRIDAFLYGSRVGFCEHFASAFTFLMRAAGVPTRIVGGYQGGEVNPDGGYLTVRQQDAHAWAEVWLAGQGWVRVDPTAVVAPARVRADLGTALTQPQATVARPPGTLARTLLRLDALQNSWNTWVAGYDGTQQRTLLARLGVQGVGSAPYLLALAALTGLALLPGLLLARRAARPRDPLARSLHDLGTRLGLPQQPGETPTAYAARAGTQFPALAAELRAVAAEYNRLRYGRAGSDPAGVRALRARVRQVRRPR</sequence>
<proteinExistence type="predicted"/>
<dbReference type="Gene3D" id="3.10.620.30">
    <property type="match status" value="1"/>
</dbReference>
<dbReference type="EMBL" id="JBHSOH010000043">
    <property type="protein sequence ID" value="MFC5850188.1"/>
    <property type="molecule type" value="Genomic_DNA"/>
</dbReference>
<organism evidence="3 4">
    <name type="scientific">Deinococcus petrolearius</name>
    <dbReference type="NCBI Taxonomy" id="1751295"/>
    <lineage>
        <taxon>Bacteria</taxon>
        <taxon>Thermotogati</taxon>
        <taxon>Deinococcota</taxon>
        <taxon>Deinococci</taxon>
        <taxon>Deinococcales</taxon>
        <taxon>Deinococcaceae</taxon>
        <taxon>Deinococcus</taxon>
    </lineage>
</organism>
<dbReference type="PANTHER" id="PTHR42736">
    <property type="entry name" value="PROTEIN-GLUTAMINE GAMMA-GLUTAMYLTRANSFERASE"/>
    <property type="match status" value="1"/>
</dbReference>
<evidence type="ECO:0000313" key="4">
    <source>
        <dbReference type="Proteomes" id="UP001595979"/>
    </source>
</evidence>
<dbReference type="Pfam" id="PF01841">
    <property type="entry name" value="Transglut_core"/>
    <property type="match status" value="1"/>
</dbReference>
<dbReference type="InterPro" id="IPR021878">
    <property type="entry name" value="TgpA_N"/>
</dbReference>
<dbReference type="InterPro" id="IPR025403">
    <property type="entry name" value="TgpA-like_C"/>
</dbReference>
<dbReference type="SUPFAM" id="SSF54001">
    <property type="entry name" value="Cysteine proteinases"/>
    <property type="match status" value="1"/>
</dbReference>
<evidence type="ECO:0000313" key="3">
    <source>
        <dbReference type="EMBL" id="MFC5850188.1"/>
    </source>
</evidence>
<accession>A0ABW1DQ98</accession>
<dbReference type="InterPro" id="IPR052901">
    <property type="entry name" value="Bact_TGase-like"/>
</dbReference>
<comment type="caution">
    <text evidence="3">The sequence shown here is derived from an EMBL/GenBank/DDBJ whole genome shotgun (WGS) entry which is preliminary data.</text>
</comment>
<dbReference type="Pfam" id="PF11992">
    <property type="entry name" value="TgpA_N"/>
    <property type="match status" value="1"/>
</dbReference>
<protein>
    <submittedName>
        <fullName evidence="3">TransglutaminaseTgpA domain-containing protein</fullName>
    </submittedName>
</protein>
<keyword evidence="1" id="KW-1133">Transmembrane helix</keyword>
<keyword evidence="4" id="KW-1185">Reference proteome</keyword>
<evidence type="ECO:0000256" key="1">
    <source>
        <dbReference type="SAM" id="Phobius"/>
    </source>
</evidence>